<dbReference type="InterPro" id="IPR011083">
    <property type="entry name" value="Phage_tail_collar_dom"/>
</dbReference>
<sequence length="267" mass="26636">MCFINREKGELIMKKTLLSVALLGSAFFGQTAYACSADEPYIGSVCTMAINYCPDGYLEANGKTLTISSNQALYALIGTTYGGSQAGGTFQLPDLRSRVVVGRGQSPGLSAYQLGTKAGSETYTLNQTQMPIHNHTAVFTPNGGSSGGGTASGTVTLPVTGSAKIASSSPASTVTPSDNAVLGVTNGPASKIYAASGTTNDLTIGPVGAVTGTATGPVTLNITGGAGSGGAVAIGATGGSQPFPILGPRIALTYCIAVQGIFPVNPN</sequence>
<name>A0A7H1JCB2_9GAMM</name>
<accession>A0A7H1JCB2</accession>
<keyword evidence="1" id="KW-0732">Signal</keyword>
<dbReference type="InterPro" id="IPR037053">
    <property type="entry name" value="Phage_tail_collar_dom_sf"/>
</dbReference>
<evidence type="ECO:0000256" key="1">
    <source>
        <dbReference type="SAM" id="SignalP"/>
    </source>
</evidence>
<protein>
    <submittedName>
        <fullName evidence="3">Tail fiber protein</fullName>
    </submittedName>
</protein>
<dbReference type="Pfam" id="PF07484">
    <property type="entry name" value="Collar"/>
    <property type="match status" value="1"/>
</dbReference>
<feature type="signal peptide" evidence="1">
    <location>
        <begin position="1"/>
        <end position="34"/>
    </location>
</feature>
<proteinExistence type="predicted"/>
<dbReference type="Proteomes" id="UP000516370">
    <property type="component" value="Chromosome"/>
</dbReference>
<dbReference type="EMBL" id="CP061081">
    <property type="protein sequence ID" value="QNT08128.1"/>
    <property type="molecule type" value="Genomic_DNA"/>
</dbReference>
<gene>
    <name evidence="3" type="ORF">IBG28_13245</name>
</gene>
<keyword evidence="4" id="KW-1185">Reference proteome</keyword>
<feature type="chain" id="PRO_5028893990" evidence="1">
    <location>
        <begin position="35"/>
        <end position="267"/>
    </location>
</feature>
<feature type="domain" description="Phage tail collar" evidence="2">
    <location>
        <begin position="43"/>
        <end position="100"/>
    </location>
</feature>
<dbReference type="OrthoDB" id="9810174at2"/>
<evidence type="ECO:0000313" key="3">
    <source>
        <dbReference type="EMBL" id="QNT08128.1"/>
    </source>
</evidence>
<reference evidence="3 4" key="1">
    <citation type="submission" date="2020-09" db="EMBL/GenBank/DDBJ databases">
        <title>Complete genome sequence of an Arctic sea ice bacterium Marinomonas arctica BSI20414.</title>
        <authorList>
            <person name="Liao L."/>
            <person name="Chen B."/>
        </authorList>
    </citation>
    <scope>NUCLEOTIDE SEQUENCE [LARGE SCALE GENOMIC DNA]</scope>
    <source>
        <strain evidence="3 4">BSI20414</strain>
    </source>
</reference>
<organism evidence="3 4">
    <name type="scientific">Marinomonas arctica</name>
    <dbReference type="NCBI Taxonomy" id="383750"/>
    <lineage>
        <taxon>Bacteria</taxon>
        <taxon>Pseudomonadati</taxon>
        <taxon>Pseudomonadota</taxon>
        <taxon>Gammaproteobacteria</taxon>
        <taxon>Oceanospirillales</taxon>
        <taxon>Oceanospirillaceae</taxon>
        <taxon>Marinomonas</taxon>
    </lineage>
</organism>
<dbReference type="KEGG" id="mard:IBG28_13245"/>
<dbReference type="AlphaFoldDB" id="A0A7H1JCB2"/>
<dbReference type="PROSITE" id="PS51257">
    <property type="entry name" value="PROKAR_LIPOPROTEIN"/>
    <property type="match status" value="1"/>
</dbReference>
<dbReference type="SUPFAM" id="SSF88874">
    <property type="entry name" value="Receptor-binding domain of short tail fibre protein gp12"/>
    <property type="match status" value="1"/>
</dbReference>
<dbReference type="Gene3D" id="3.90.1340.10">
    <property type="entry name" value="Phage tail collar domain"/>
    <property type="match status" value="1"/>
</dbReference>
<evidence type="ECO:0000313" key="4">
    <source>
        <dbReference type="Proteomes" id="UP000516370"/>
    </source>
</evidence>
<evidence type="ECO:0000259" key="2">
    <source>
        <dbReference type="Pfam" id="PF07484"/>
    </source>
</evidence>